<feature type="domain" description="Type II/III secretion system secretin-like" evidence="8">
    <location>
        <begin position="316"/>
        <end position="497"/>
    </location>
</feature>
<dbReference type="Proteomes" id="UP000475117">
    <property type="component" value="Chromosome"/>
</dbReference>
<keyword evidence="2 7" id="KW-0732">Signal</keyword>
<comment type="subcellular location">
    <subcellularLocation>
        <location evidence="5">Cell outer membrane</location>
    </subcellularLocation>
    <subcellularLocation>
        <location evidence="1">Membrane</location>
    </subcellularLocation>
</comment>
<dbReference type="PANTHER" id="PTHR30332">
    <property type="entry name" value="PROBABLE GENERAL SECRETION PATHWAY PROTEIN D"/>
    <property type="match status" value="1"/>
</dbReference>
<proteinExistence type="inferred from homology"/>
<feature type="chain" id="PRO_5043624464" evidence="7">
    <location>
        <begin position="27"/>
        <end position="618"/>
    </location>
</feature>
<dbReference type="Pfam" id="PF00263">
    <property type="entry name" value="Secretin"/>
    <property type="match status" value="1"/>
</dbReference>
<keyword evidence="5" id="KW-0813">Transport</keyword>
<sequence length="618" mass="67116">MKTKPSIPTLAMIAATAIGSISSIHAQGEPPADAPVSALERERVAAEAAFDGLIFEGEPLNDVIGLLATQAGKSYTHNPALNGPQYSVAGNIAAGDPLATIQELAFGFNVEIHVRGNTIYALSPQDVQQLPQEEWAYQLKYLRPSDFENLRGIIQPLLTPGTGTVNFEPKTNTLLVIDSKRRIERINNFMAKLDRPKGQIIVETKILRINSSAGSRIGVDWSSTLGEQGLTFDAIQNLNSLFNLPDSRSLSKVTTDDFTSGQELANSVTNGLIGGANGQLTNNGSLNTNSIETRSSTPGSGLVLAPVQLQAVLRALNEGNIANQRTNPTLITEDNEQALITIIDRVPIITSTISQTSAGQNITDEVRYTIDESDPTLSDAENPGETREVGVTLTVTPTLLPDNTIRMDLRPRTAQIVDFVEGRSGNVYPRVTESMVQSIARVPNGHSLIIGGFYGYTDSNKENKVPILGDIPVVNFFFKSKETIKESTSLVFIITPTSYDPSSAIENLRANDAIYDNVALDSDHNEVFSPRVEGVAHRSNMGNTVRNIMRPRDDKAEDQRNPLVRPERADEKVQQNMERYEATYQKAKAAQSQQAAPATKAPAKTTPSSKKFEGGMFD</sequence>
<reference evidence="10 11" key="1">
    <citation type="submission" date="2020-12" db="EMBL/GenBank/DDBJ databases">
        <title>Sulforoseuscoccus oceanibium gen. nov., sp. nov., a representative of the phylum Verrucomicrobia with special cytoplasmic membrane, and proposal of Sulforoseuscoccusaceae fam. nov.</title>
        <authorList>
            <person name="Xi F."/>
        </authorList>
    </citation>
    <scope>NUCLEOTIDE SEQUENCE [LARGE SCALE GENOMIC DNA]</scope>
    <source>
        <strain evidence="10 11">T37</strain>
    </source>
</reference>
<dbReference type="GO" id="GO:0009279">
    <property type="term" value="C:cell outer membrane"/>
    <property type="evidence" value="ECO:0007669"/>
    <property type="project" value="UniProtKB-SubCell"/>
</dbReference>
<dbReference type="InterPro" id="IPR004846">
    <property type="entry name" value="T2SS/T3SS_dom"/>
</dbReference>
<evidence type="ECO:0000259" key="8">
    <source>
        <dbReference type="Pfam" id="PF00263"/>
    </source>
</evidence>
<feature type="compositionally biased region" description="Low complexity" evidence="6">
    <location>
        <begin position="586"/>
        <end position="609"/>
    </location>
</feature>
<feature type="domain" description="NolW-like" evidence="9">
    <location>
        <begin position="137"/>
        <end position="199"/>
    </location>
</feature>
<evidence type="ECO:0000256" key="3">
    <source>
        <dbReference type="ARBA" id="ARBA00023136"/>
    </source>
</evidence>
<dbReference type="Pfam" id="PF03958">
    <property type="entry name" value="Secretin_N"/>
    <property type="match status" value="1"/>
</dbReference>
<accession>A0A6B3L7H4</accession>
<dbReference type="PRINTS" id="PR00811">
    <property type="entry name" value="BCTERIALGSPD"/>
</dbReference>
<evidence type="ECO:0000256" key="7">
    <source>
        <dbReference type="SAM" id="SignalP"/>
    </source>
</evidence>
<gene>
    <name evidence="10" type="ORF">G3M56_011420</name>
</gene>
<comment type="similarity">
    <text evidence="4">Belongs to the bacterial secretin family.</text>
</comment>
<dbReference type="GO" id="GO:0015627">
    <property type="term" value="C:type II protein secretion system complex"/>
    <property type="evidence" value="ECO:0007669"/>
    <property type="project" value="TreeGrafter"/>
</dbReference>
<dbReference type="KEGG" id="soa:G3M56_011420"/>
<keyword evidence="3" id="KW-0472">Membrane</keyword>
<dbReference type="InterPro" id="IPR001775">
    <property type="entry name" value="GspD/PilQ"/>
</dbReference>
<feature type="region of interest" description="Disordered" evidence="6">
    <location>
        <begin position="549"/>
        <end position="618"/>
    </location>
</feature>
<evidence type="ECO:0000313" key="11">
    <source>
        <dbReference type="Proteomes" id="UP000475117"/>
    </source>
</evidence>
<dbReference type="InterPro" id="IPR050810">
    <property type="entry name" value="Bact_Secretion_Sys_Channel"/>
</dbReference>
<dbReference type="RefSeq" id="WP_164363624.1">
    <property type="nucleotide sequence ID" value="NZ_CP066776.1"/>
</dbReference>
<evidence type="ECO:0000256" key="4">
    <source>
        <dbReference type="RuleBase" id="RU004003"/>
    </source>
</evidence>
<dbReference type="Gene3D" id="3.30.1370.120">
    <property type="match status" value="1"/>
</dbReference>
<dbReference type="InterPro" id="IPR038591">
    <property type="entry name" value="NolW-like_sf"/>
</dbReference>
<dbReference type="AlphaFoldDB" id="A0A6B3L7H4"/>
<evidence type="ECO:0000313" key="10">
    <source>
        <dbReference type="EMBL" id="QQL44484.1"/>
    </source>
</evidence>
<evidence type="ECO:0000256" key="5">
    <source>
        <dbReference type="RuleBase" id="RU004004"/>
    </source>
</evidence>
<organism evidence="10 11">
    <name type="scientific">Sulfuriroseicoccus oceanibius</name>
    <dbReference type="NCBI Taxonomy" id="2707525"/>
    <lineage>
        <taxon>Bacteria</taxon>
        <taxon>Pseudomonadati</taxon>
        <taxon>Verrucomicrobiota</taxon>
        <taxon>Verrucomicrobiia</taxon>
        <taxon>Verrucomicrobiales</taxon>
        <taxon>Verrucomicrobiaceae</taxon>
        <taxon>Sulfuriroseicoccus</taxon>
    </lineage>
</organism>
<evidence type="ECO:0000259" key="9">
    <source>
        <dbReference type="Pfam" id="PF03958"/>
    </source>
</evidence>
<protein>
    <submittedName>
        <fullName evidence="10">Uncharacterized protein</fullName>
    </submittedName>
</protein>
<evidence type="ECO:0000256" key="1">
    <source>
        <dbReference type="ARBA" id="ARBA00004370"/>
    </source>
</evidence>
<dbReference type="InterPro" id="IPR005644">
    <property type="entry name" value="NolW-like"/>
</dbReference>
<name>A0A6B3L7H4_9BACT</name>
<evidence type="ECO:0000256" key="2">
    <source>
        <dbReference type="ARBA" id="ARBA00022729"/>
    </source>
</evidence>
<evidence type="ECO:0000256" key="6">
    <source>
        <dbReference type="SAM" id="MobiDB-lite"/>
    </source>
</evidence>
<dbReference type="EMBL" id="CP066776">
    <property type="protein sequence ID" value="QQL44484.1"/>
    <property type="molecule type" value="Genomic_DNA"/>
</dbReference>
<dbReference type="PANTHER" id="PTHR30332:SF24">
    <property type="entry name" value="SECRETIN GSPD-RELATED"/>
    <property type="match status" value="1"/>
</dbReference>
<keyword evidence="11" id="KW-1185">Reference proteome</keyword>
<feature type="compositionally biased region" description="Basic and acidic residues" evidence="6">
    <location>
        <begin position="550"/>
        <end position="581"/>
    </location>
</feature>
<dbReference type="GO" id="GO:0009306">
    <property type="term" value="P:protein secretion"/>
    <property type="evidence" value="ECO:0007669"/>
    <property type="project" value="InterPro"/>
</dbReference>
<feature type="signal peptide" evidence="7">
    <location>
        <begin position="1"/>
        <end position="26"/>
    </location>
</feature>